<accession>A0A2G0Q632</accession>
<reference evidence="1 3" key="1">
    <citation type="submission" date="2016-06" db="EMBL/GenBank/DDBJ databases">
        <title>Bacterial characters and pathogenicity of Xenorhabdus hominickii from an entomopathogenic nematode, Steinernema monticolum.</title>
        <authorList>
            <person name="Park Y."/>
            <person name="Kim Y."/>
        </authorList>
    </citation>
    <scope>NUCLEOTIDE SEQUENCE [LARGE SCALE GENOMIC DNA]</scope>
    <source>
        <strain evidence="1 3">ANU1</strain>
    </source>
</reference>
<protein>
    <submittedName>
        <fullName evidence="2">Uncharacterized protein</fullName>
    </submittedName>
</protein>
<dbReference type="Proteomes" id="UP000094600">
    <property type="component" value="Chromosome"/>
</dbReference>
<dbReference type="Proteomes" id="UP000225433">
    <property type="component" value="Unassembled WGS sequence"/>
</dbReference>
<reference evidence="2 4" key="2">
    <citation type="journal article" date="2017" name="Nat. Microbiol.">
        <title>Natural product diversity associated with the nematode symbionts Photorhabdus and Xenorhabdus.</title>
        <authorList>
            <person name="Tobias N.J."/>
            <person name="Wolff H."/>
            <person name="Djahanschiri B."/>
            <person name="Grundmann F."/>
            <person name="Kronenwerth M."/>
            <person name="Shi Y.M."/>
            <person name="Simonyi S."/>
            <person name="Grun P."/>
            <person name="Shapiro-Ilan D."/>
            <person name="Pidot S.J."/>
            <person name="Stinear T.P."/>
            <person name="Ebersberger I."/>
            <person name="Bode H.B."/>
        </authorList>
    </citation>
    <scope>NUCLEOTIDE SEQUENCE [LARGE SCALE GENOMIC DNA]</scope>
    <source>
        <strain evidence="2 4">DSM 17903</strain>
    </source>
</reference>
<organism evidence="2 4">
    <name type="scientific">Xenorhabdus hominickii</name>
    <dbReference type="NCBI Taxonomy" id="351679"/>
    <lineage>
        <taxon>Bacteria</taxon>
        <taxon>Pseudomonadati</taxon>
        <taxon>Pseudomonadota</taxon>
        <taxon>Gammaproteobacteria</taxon>
        <taxon>Enterobacterales</taxon>
        <taxon>Morganellaceae</taxon>
        <taxon>Xenorhabdus</taxon>
    </lineage>
</organism>
<keyword evidence="3" id="KW-1185">Reference proteome</keyword>
<evidence type="ECO:0000313" key="3">
    <source>
        <dbReference type="Proteomes" id="UP000094600"/>
    </source>
</evidence>
<gene>
    <name evidence="1" type="ORF">A9255_02410</name>
    <name evidence="2" type="ORF">Xhom_02629</name>
</gene>
<sequence>MKFEELTDASQQAAREVLADMLRVKYQHDLCLHVEEINNLGHKVRKAFVALESEEPKVEYGSSS</sequence>
<dbReference type="AlphaFoldDB" id="A0A2G0Q632"/>
<evidence type="ECO:0000313" key="1">
    <source>
        <dbReference type="EMBL" id="AOM39548.1"/>
    </source>
</evidence>
<dbReference type="KEGG" id="xho:A9255_02410"/>
<proteinExistence type="predicted"/>
<dbReference type="EMBL" id="CP016176">
    <property type="protein sequence ID" value="AOM39548.1"/>
    <property type="molecule type" value="Genomic_DNA"/>
</dbReference>
<evidence type="ECO:0000313" key="4">
    <source>
        <dbReference type="Proteomes" id="UP000225433"/>
    </source>
</evidence>
<dbReference type="OrthoDB" id="6447810at2"/>
<name>A0A2G0Q632_XENHO</name>
<evidence type="ECO:0000313" key="2">
    <source>
        <dbReference type="EMBL" id="PHM54678.1"/>
    </source>
</evidence>
<dbReference type="STRING" id="351679.A9255_02410"/>
<dbReference type="RefSeq" id="WP_069315309.1">
    <property type="nucleotide sequence ID" value="NZ_CAWNQJ010000068.1"/>
</dbReference>
<dbReference type="EMBL" id="NJAI01000004">
    <property type="protein sequence ID" value="PHM54678.1"/>
    <property type="molecule type" value="Genomic_DNA"/>
</dbReference>